<feature type="active site" evidence="9 10">
    <location>
        <position position="80"/>
    </location>
</feature>
<dbReference type="PROSITE" id="PS00759">
    <property type="entry name" value="ARGE_DAPE_CPG2_2"/>
    <property type="match status" value="1"/>
</dbReference>
<evidence type="ECO:0000256" key="3">
    <source>
        <dbReference type="ARBA" id="ARBA00022438"/>
    </source>
</evidence>
<comment type="catalytic activity">
    <reaction evidence="1 9">
        <text>Release of the N-terminal residue from a tripeptide.</text>
        <dbReference type="EC" id="3.4.11.4"/>
    </reaction>
</comment>
<dbReference type="Pfam" id="PF07687">
    <property type="entry name" value="M20_dimer"/>
    <property type="match status" value="1"/>
</dbReference>
<dbReference type="Pfam" id="PF01546">
    <property type="entry name" value="Peptidase_M20"/>
    <property type="match status" value="1"/>
</dbReference>
<organism evidence="13">
    <name type="scientific">Turicibacter sanguinis</name>
    <dbReference type="NCBI Taxonomy" id="154288"/>
    <lineage>
        <taxon>Bacteria</taxon>
        <taxon>Bacillati</taxon>
        <taxon>Bacillota</taxon>
        <taxon>Erysipelotrichia</taxon>
        <taxon>Erysipelotrichales</taxon>
        <taxon>Turicibacteraceae</taxon>
        <taxon>Turicibacter</taxon>
    </lineage>
</organism>
<comment type="subcellular location">
    <subcellularLocation>
        <location evidence="9">Cytoplasm</location>
    </subcellularLocation>
</comment>
<keyword evidence="3 9" id="KW-0031">Aminopeptidase</keyword>
<reference evidence="13" key="1">
    <citation type="journal article" date="2019" name="Nat. Med.">
        <title>A library of human gut bacterial isolates paired with longitudinal multiomics data enables mechanistic microbiome research.</title>
        <authorList>
            <person name="Poyet M."/>
            <person name="Groussin M."/>
            <person name="Gibbons S.M."/>
            <person name="Avila-Pacheco J."/>
            <person name="Jiang X."/>
            <person name="Kearney S.M."/>
            <person name="Perrotta A.R."/>
            <person name="Berdy B."/>
            <person name="Zhao S."/>
            <person name="Lieberman T.D."/>
            <person name="Swanson P.K."/>
            <person name="Smith M."/>
            <person name="Roesemann S."/>
            <person name="Alexander J.E."/>
            <person name="Rich S.A."/>
            <person name="Livny J."/>
            <person name="Vlamakis H."/>
            <person name="Clish C."/>
            <person name="Bullock K."/>
            <person name="Deik A."/>
            <person name="Scott J."/>
            <person name="Pierce K.A."/>
            <person name="Xavier R.J."/>
            <person name="Alm E.J."/>
        </authorList>
    </citation>
    <scope>NUCLEOTIDE SEQUENCE</scope>
    <source>
        <strain evidence="13">BIOML-A179</strain>
    </source>
</reference>
<keyword evidence="7 9" id="KW-0862">Zinc</keyword>
<evidence type="ECO:0000256" key="5">
    <source>
        <dbReference type="ARBA" id="ARBA00022723"/>
    </source>
</evidence>
<dbReference type="HAMAP" id="MF_00550">
    <property type="entry name" value="Aminopeptidase_M20"/>
    <property type="match status" value="1"/>
</dbReference>
<feature type="active site" description="Proton acceptor" evidence="9 10">
    <location>
        <position position="174"/>
    </location>
</feature>
<keyword evidence="4 9" id="KW-0645">Protease</keyword>
<evidence type="ECO:0000256" key="8">
    <source>
        <dbReference type="ARBA" id="ARBA00023049"/>
    </source>
</evidence>
<dbReference type="PIRSF" id="PIRSF037215">
    <property type="entry name" value="Peptidase_M20B"/>
    <property type="match status" value="1"/>
</dbReference>
<sequence>MRTVVDRFIKYVSFDTKSNPESTTTPSTPSQLAFGDVLVEELKELGLQDIQKDENGYIYATLPANCESDAPVIAFISHMDTSPDFNADHVKPQIIDYQGGDIILNQEKNIVLSPTDFPSLNQYVGQQLITTDGTTLLGADDKAGIAEIMTAMDYLIQHPEIKHGTVKVAFTPDEEIGRGADHFKVEEFKADFAYTMDGGVLGELQYESFNAAGAKLTIHGKSVHPGDAKNKMINAALIATEIANQFPVNETPQHTEHYEGFYHLIDISGHCEEAVLKYIIRDFDTEQFNARKKFVEKVLQDFNQKYPSHTVELELKDQYYNMNLHIKDKMHIVELAKKALIEVGVEPLIVPVRGGTDGSKLSFMGLPTPNLFTGGHNFHGKFEYIPIPSMEKGVEVIVKIAELAAK</sequence>
<dbReference type="NCBIfam" id="NF009920">
    <property type="entry name" value="PRK13381.1"/>
    <property type="match status" value="1"/>
</dbReference>
<dbReference type="InterPro" id="IPR001261">
    <property type="entry name" value="ArgE/DapE_CS"/>
</dbReference>
<evidence type="ECO:0000256" key="6">
    <source>
        <dbReference type="ARBA" id="ARBA00022801"/>
    </source>
</evidence>
<name>A0A6G2CKE5_9FIRM</name>
<feature type="binding site" evidence="9 11">
    <location>
        <position position="175"/>
    </location>
    <ligand>
        <name>Zn(2+)</name>
        <dbReference type="ChEBI" id="CHEBI:29105"/>
        <label>2</label>
    </ligand>
</feature>
<dbReference type="Gene3D" id="3.30.70.360">
    <property type="match status" value="1"/>
</dbReference>
<feature type="binding site" evidence="9 11">
    <location>
        <position position="140"/>
    </location>
    <ligand>
        <name>Zn(2+)</name>
        <dbReference type="ChEBI" id="CHEBI:29105"/>
        <label>2</label>
    </ligand>
</feature>
<keyword evidence="6 9" id="KW-0378">Hydrolase</keyword>
<dbReference type="GO" id="GO:0006508">
    <property type="term" value="P:proteolysis"/>
    <property type="evidence" value="ECO:0007669"/>
    <property type="project" value="UniProtKB-UniRule"/>
</dbReference>
<evidence type="ECO:0000259" key="12">
    <source>
        <dbReference type="Pfam" id="PF07687"/>
    </source>
</evidence>
<dbReference type="InterPro" id="IPR002933">
    <property type="entry name" value="Peptidase_M20"/>
</dbReference>
<dbReference type="InterPro" id="IPR011650">
    <property type="entry name" value="Peptidase_M20_dimer"/>
</dbReference>
<dbReference type="GO" id="GO:0005737">
    <property type="term" value="C:cytoplasm"/>
    <property type="evidence" value="ECO:0007669"/>
    <property type="project" value="UniProtKB-SubCell"/>
</dbReference>
<dbReference type="PANTHER" id="PTHR42994:SF1">
    <property type="entry name" value="PEPTIDASE T"/>
    <property type="match status" value="1"/>
</dbReference>
<keyword evidence="9" id="KW-0963">Cytoplasm</keyword>
<dbReference type="Gene3D" id="3.40.630.10">
    <property type="entry name" value="Zn peptidases"/>
    <property type="match status" value="1"/>
</dbReference>
<dbReference type="InterPro" id="IPR010161">
    <property type="entry name" value="Peptidase_M20B"/>
</dbReference>
<protein>
    <recommendedName>
        <fullName evidence="9">Peptidase T</fullName>
        <ecNumber evidence="9">3.4.11.4</ecNumber>
    </recommendedName>
    <alternativeName>
        <fullName evidence="9">Aminotripeptidase</fullName>
        <shortName evidence="9">Tripeptidase</shortName>
    </alternativeName>
    <alternativeName>
        <fullName evidence="9">Tripeptide aminopeptidase</fullName>
    </alternativeName>
</protein>
<evidence type="ECO:0000256" key="7">
    <source>
        <dbReference type="ARBA" id="ARBA00022833"/>
    </source>
</evidence>
<comment type="similarity">
    <text evidence="2 9">Belongs to the peptidase M20B family.</text>
</comment>
<dbReference type="NCBIfam" id="NF003976">
    <property type="entry name" value="PRK05469.1"/>
    <property type="match status" value="1"/>
</dbReference>
<feature type="binding site" evidence="9 11">
    <location>
        <position position="78"/>
    </location>
    <ligand>
        <name>Zn(2+)</name>
        <dbReference type="ChEBI" id="CHEBI:29105"/>
        <label>1</label>
    </ligand>
</feature>
<dbReference type="AlphaFoldDB" id="A0A6G2CKE5"/>
<feature type="domain" description="Peptidase M20 dimerisation" evidence="12">
    <location>
        <begin position="206"/>
        <end position="308"/>
    </location>
</feature>
<evidence type="ECO:0000256" key="1">
    <source>
        <dbReference type="ARBA" id="ARBA00000870"/>
    </source>
</evidence>
<accession>A0A6G2CKE5</accession>
<comment type="function">
    <text evidence="9">Cleaves the N-terminal amino acid of tripeptides.</text>
</comment>
<dbReference type="EMBL" id="WMQV01000003">
    <property type="protein sequence ID" value="MTL93397.1"/>
    <property type="molecule type" value="Genomic_DNA"/>
</dbReference>
<dbReference type="InterPro" id="IPR036264">
    <property type="entry name" value="Bact_exopeptidase_dim_dom"/>
</dbReference>
<feature type="binding site" evidence="9 11">
    <location>
        <position position="197"/>
    </location>
    <ligand>
        <name>Zn(2+)</name>
        <dbReference type="ChEBI" id="CHEBI:29105"/>
        <label>1</label>
    </ligand>
</feature>
<dbReference type="GO" id="GO:0045148">
    <property type="term" value="F:tripeptide aminopeptidase activity"/>
    <property type="evidence" value="ECO:0007669"/>
    <property type="project" value="UniProtKB-UniRule"/>
</dbReference>
<evidence type="ECO:0000256" key="10">
    <source>
        <dbReference type="PIRSR" id="PIRSR037215-1"/>
    </source>
</evidence>
<dbReference type="SUPFAM" id="SSF53187">
    <property type="entry name" value="Zn-dependent exopeptidases"/>
    <property type="match status" value="1"/>
</dbReference>
<evidence type="ECO:0000313" key="13">
    <source>
        <dbReference type="EMBL" id="MTL93397.1"/>
    </source>
</evidence>
<keyword evidence="5 9" id="KW-0479">Metal-binding</keyword>
<evidence type="ECO:0000256" key="4">
    <source>
        <dbReference type="ARBA" id="ARBA00022670"/>
    </source>
</evidence>
<feature type="binding site" evidence="9 11">
    <location>
        <position position="140"/>
    </location>
    <ligand>
        <name>Zn(2+)</name>
        <dbReference type="ChEBI" id="CHEBI:29105"/>
        <label>1</label>
    </ligand>
</feature>
<dbReference type="EC" id="3.4.11.4" evidence="9"/>
<feature type="binding site" evidence="9 11">
    <location>
        <position position="379"/>
    </location>
    <ligand>
        <name>Zn(2+)</name>
        <dbReference type="ChEBI" id="CHEBI:29105"/>
        <label>2</label>
    </ligand>
</feature>
<proteinExistence type="inferred from homology"/>
<dbReference type="GO" id="GO:0008237">
    <property type="term" value="F:metallopeptidase activity"/>
    <property type="evidence" value="ECO:0007669"/>
    <property type="project" value="UniProtKB-KW"/>
</dbReference>
<keyword evidence="8 9" id="KW-0482">Metalloprotease</keyword>
<comment type="cofactor">
    <cofactor evidence="9 11">
        <name>Zn(2+)</name>
        <dbReference type="ChEBI" id="CHEBI:29105"/>
    </cofactor>
    <text evidence="9 11">Binds 2 Zn(2+) ions per subunit.</text>
</comment>
<evidence type="ECO:0000256" key="11">
    <source>
        <dbReference type="PIRSR" id="PIRSR037215-2"/>
    </source>
</evidence>
<evidence type="ECO:0000256" key="9">
    <source>
        <dbReference type="HAMAP-Rule" id="MF_00550"/>
    </source>
</evidence>
<dbReference type="GO" id="GO:0008270">
    <property type="term" value="F:zinc ion binding"/>
    <property type="evidence" value="ECO:0007669"/>
    <property type="project" value="UniProtKB-UniRule"/>
</dbReference>
<evidence type="ECO:0000256" key="2">
    <source>
        <dbReference type="ARBA" id="ARBA00009692"/>
    </source>
</evidence>
<comment type="caution">
    <text evidence="13">The sequence shown here is derived from an EMBL/GenBank/DDBJ whole genome shotgun (WGS) entry which is preliminary data.</text>
</comment>
<dbReference type="PANTHER" id="PTHR42994">
    <property type="entry name" value="PEPTIDASE T"/>
    <property type="match status" value="1"/>
</dbReference>
<dbReference type="GO" id="GO:0043171">
    <property type="term" value="P:peptide catabolic process"/>
    <property type="evidence" value="ECO:0007669"/>
    <property type="project" value="UniProtKB-UniRule"/>
</dbReference>
<dbReference type="SUPFAM" id="SSF55031">
    <property type="entry name" value="Bacterial exopeptidase dimerisation domain"/>
    <property type="match status" value="1"/>
</dbReference>
<dbReference type="PROSITE" id="PS00758">
    <property type="entry name" value="ARGE_DAPE_CPG2_1"/>
    <property type="match status" value="1"/>
</dbReference>
<dbReference type="CDD" id="cd03892">
    <property type="entry name" value="M20_peptT"/>
    <property type="match status" value="1"/>
</dbReference>
<dbReference type="NCBIfam" id="TIGR01882">
    <property type="entry name" value="peptidase-T"/>
    <property type="match status" value="1"/>
</dbReference>
<gene>
    <name evidence="9 13" type="primary">pepT</name>
    <name evidence="13" type="ORF">GMA64_02535</name>
</gene>